<sequence length="99" mass="11352">MRWTELDRPMDVSKRVTARISKSETEPFLSHAIRSLREPLRVLKGNFWQFVSDCETGLDGFCPAGRQGCSTFCEPILPSAYYLIKFDKLRVSAVFSWSS</sequence>
<dbReference type="Proteomes" id="UP000298663">
    <property type="component" value="Chromosome X"/>
</dbReference>
<keyword evidence="2" id="KW-1185">Reference proteome</keyword>
<name>A0A4V6I702_STECR</name>
<gene>
    <name evidence="1" type="ORF">L596_000087</name>
</gene>
<organism evidence="1 2">
    <name type="scientific">Steinernema carpocapsae</name>
    <name type="common">Entomopathogenic nematode</name>
    <dbReference type="NCBI Taxonomy" id="34508"/>
    <lineage>
        <taxon>Eukaryota</taxon>
        <taxon>Metazoa</taxon>
        <taxon>Ecdysozoa</taxon>
        <taxon>Nematoda</taxon>
        <taxon>Chromadorea</taxon>
        <taxon>Rhabditida</taxon>
        <taxon>Tylenchina</taxon>
        <taxon>Panagrolaimomorpha</taxon>
        <taxon>Strongyloidoidea</taxon>
        <taxon>Steinernematidae</taxon>
        <taxon>Steinernema</taxon>
    </lineage>
</organism>
<reference evidence="1 2" key="1">
    <citation type="journal article" date="2015" name="Genome Biol.">
        <title>Comparative genomics of Steinernema reveals deeply conserved gene regulatory networks.</title>
        <authorList>
            <person name="Dillman A.R."/>
            <person name="Macchietto M."/>
            <person name="Porter C.F."/>
            <person name="Rogers A."/>
            <person name="Williams B."/>
            <person name="Antoshechkin I."/>
            <person name="Lee M.M."/>
            <person name="Goodwin Z."/>
            <person name="Lu X."/>
            <person name="Lewis E.E."/>
            <person name="Goodrich-Blair H."/>
            <person name="Stock S.P."/>
            <person name="Adams B.J."/>
            <person name="Sternberg P.W."/>
            <person name="Mortazavi A."/>
        </authorList>
    </citation>
    <scope>NUCLEOTIDE SEQUENCE [LARGE SCALE GENOMIC DNA]</scope>
    <source>
        <strain evidence="1 2">ALL</strain>
    </source>
</reference>
<proteinExistence type="predicted"/>
<evidence type="ECO:0000313" key="1">
    <source>
        <dbReference type="EMBL" id="TMS32213.1"/>
    </source>
</evidence>
<dbReference type="EMBL" id="AZBU02000001">
    <property type="protein sequence ID" value="TMS32213.1"/>
    <property type="molecule type" value="Genomic_DNA"/>
</dbReference>
<reference evidence="1 2" key="2">
    <citation type="journal article" date="2019" name="G3 (Bethesda)">
        <title>Hybrid Assembly of the Genome of the Entomopathogenic Nematode Steinernema carpocapsae Identifies the X-Chromosome.</title>
        <authorList>
            <person name="Serra L."/>
            <person name="Macchietto M."/>
            <person name="Macias-Munoz A."/>
            <person name="McGill C.J."/>
            <person name="Rodriguez I.M."/>
            <person name="Rodriguez B."/>
            <person name="Murad R."/>
            <person name="Mortazavi A."/>
        </authorList>
    </citation>
    <scope>NUCLEOTIDE SEQUENCE [LARGE SCALE GENOMIC DNA]</scope>
    <source>
        <strain evidence="1 2">ALL</strain>
    </source>
</reference>
<dbReference type="AlphaFoldDB" id="A0A4V6I702"/>
<protein>
    <submittedName>
        <fullName evidence="1">Uncharacterized protein</fullName>
    </submittedName>
</protein>
<accession>A0A4V6I702</accession>
<evidence type="ECO:0000313" key="2">
    <source>
        <dbReference type="Proteomes" id="UP000298663"/>
    </source>
</evidence>
<dbReference type="EMBL" id="CM016762">
    <property type="protein sequence ID" value="TMS32213.1"/>
    <property type="molecule type" value="Genomic_DNA"/>
</dbReference>
<comment type="caution">
    <text evidence="1">The sequence shown here is derived from an EMBL/GenBank/DDBJ whole genome shotgun (WGS) entry which is preliminary data.</text>
</comment>